<dbReference type="InterPro" id="IPR009057">
    <property type="entry name" value="Homeodomain-like_sf"/>
</dbReference>
<evidence type="ECO:0000256" key="2">
    <source>
        <dbReference type="ARBA" id="ARBA00023125"/>
    </source>
</evidence>
<dbReference type="RefSeq" id="WP_075625469.1">
    <property type="nucleotide sequence ID" value="NZ_FOAM01000022.1"/>
</dbReference>
<keyword evidence="3" id="KW-0804">Transcription</keyword>
<keyword evidence="1" id="KW-0805">Transcription regulation</keyword>
<sequence length="295" mass="32020">MKQDHRERDAFGCPLANLADDAALLGADIRFYRKRAVHPPEGLVATPGTARGTLIGLSVKPGHYRRIHHAHHASQHDFGENGVYIRRFSDPYKAELSGSFDFILMEISPAGLERIADGADCAALAALADVTGEDDPVLGGLARALFASAGGGAVPSPLFVEQMAAAIGTHLVTRYGDRRRGTPRGRRLSTRQAAEVQDMLRARLAGDVCIDTLAAACKLSRSTFLRAFRETTGRTPHNFLIEQRIDKARDLLLNSAASLSEIARDCGFSDQAHFSRVFAARLGAPPSVWRRNRLA</sequence>
<dbReference type="PROSITE" id="PS01124">
    <property type="entry name" value="HTH_ARAC_FAMILY_2"/>
    <property type="match status" value="1"/>
</dbReference>
<feature type="domain" description="HTH araC/xylS-type" evidence="4">
    <location>
        <begin position="194"/>
        <end position="292"/>
    </location>
</feature>
<dbReference type="EMBL" id="MKIP01000024">
    <property type="protein sequence ID" value="OLP62541.1"/>
    <property type="molecule type" value="Genomic_DNA"/>
</dbReference>
<dbReference type="PRINTS" id="PR00032">
    <property type="entry name" value="HTHARAC"/>
</dbReference>
<evidence type="ECO:0000256" key="3">
    <source>
        <dbReference type="ARBA" id="ARBA00023163"/>
    </source>
</evidence>
<comment type="caution">
    <text evidence="5">The sequence shown here is derived from an EMBL/GenBank/DDBJ whole genome shotgun (WGS) entry which is preliminary data.</text>
</comment>
<name>A0A1Q9B3C0_9HYPH</name>
<dbReference type="GO" id="GO:0003700">
    <property type="term" value="F:DNA-binding transcription factor activity"/>
    <property type="evidence" value="ECO:0007669"/>
    <property type="project" value="InterPro"/>
</dbReference>
<organism evidence="5 6">
    <name type="scientific">Xaviernesmea oryzae</name>
    <dbReference type="NCBI Taxonomy" id="464029"/>
    <lineage>
        <taxon>Bacteria</taxon>
        <taxon>Pseudomonadati</taxon>
        <taxon>Pseudomonadota</taxon>
        <taxon>Alphaproteobacteria</taxon>
        <taxon>Hyphomicrobiales</taxon>
        <taxon>Rhizobiaceae</taxon>
        <taxon>Rhizobium/Agrobacterium group</taxon>
        <taxon>Xaviernesmea</taxon>
    </lineage>
</organism>
<dbReference type="Pfam" id="PF12833">
    <property type="entry name" value="HTH_18"/>
    <property type="match status" value="1"/>
</dbReference>
<dbReference type="Proteomes" id="UP000186364">
    <property type="component" value="Unassembled WGS sequence"/>
</dbReference>
<keyword evidence="6" id="KW-1185">Reference proteome</keyword>
<gene>
    <name evidence="5" type="ORF">BJF93_01740</name>
</gene>
<dbReference type="Gene3D" id="1.10.10.60">
    <property type="entry name" value="Homeodomain-like"/>
    <property type="match status" value="2"/>
</dbReference>
<dbReference type="InterPro" id="IPR050204">
    <property type="entry name" value="AraC_XylS_family_regulators"/>
</dbReference>
<reference evidence="5 6" key="1">
    <citation type="submission" date="2016-09" db="EMBL/GenBank/DDBJ databases">
        <title>Rhizobium sp. nov., a novel species isolated from the rice rhizosphere.</title>
        <authorList>
            <person name="Zhao J."/>
            <person name="Zhang X."/>
        </authorList>
    </citation>
    <scope>NUCLEOTIDE SEQUENCE [LARGE SCALE GENOMIC DNA]</scope>
    <source>
        <strain evidence="5 6">1.7048</strain>
    </source>
</reference>
<dbReference type="SMART" id="SM00342">
    <property type="entry name" value="HTH_ARAC"/>
    <property type="match status" value="1"/>
</dbReference>
<dbReference type="PROSITE" id="PS00041">
    <property type="entry name" value="HTH_ARAC_FAMILY_1"/>
    <property type="match status" value="1"/>
</dbReference>
<protein>
    <submittedName>
        <fullName evidence="5">AraC family transcriptional regulator</fullName>
    </submittedName>
</protein>
<dbReference type="InterPro" id="IPR018062">
    <property type="entry name" value="HTH_AraC-typ_CS"/>
</dbReference>
<dbReference type="OrthoDB" id="9793400at2"/>
<dbReference type="InterPro" id="IPR018060">
    <property type="entry name" value="HTH_AraC"/>
</dbReference>
<dbReference type="SUPFAM" id="SSF46689">
    <property type="entry name" value="Homeodomain-like"/>
    <property type="match status" value="2"/>
</dbReference>
<accession>A0A1Q9B3C0</accession>
<evidence type="ECO:0000313" key="5">
    <source>
        <dbReference type="EMBL" id="OLP62541.1"/>
    </source>
</evidence>
<keyword evidence="2" id="KW-0238">DNA-binding</keyword>
<dbReference type="PANTHER" id="PTHR46796">
    <property type="entry name" value="HTH-TYPE TRANSCRIPTIONAL ACTIVATOR RHAS-RELATED"/>
    <property type="match status" value="1"/>
</dbReference>
<dbReference type="PANTHER" id="PTHR46796:SF14">
    <property type="entry name" value="TRANSCRIPTIONAL REGULATORY PROTEIN"/>
    <property type="match status" value="1"/>
</dbReference>
<dbReference type="AlphaFoldDB" id="A0A1Q9B3C0"/>
<proteinExistence type="predicted"/>
<evidence type="ECO:0000256" key="1">
    <source>
        <dbReference type="ARBA" id="ARBA00023015"/>
    </source>
</evidence>
<dbReference type="GO" id="GO:0043565">
    <property type="term" value="F:sequence-specific DNA binding"/>
    <property type="evidence" value="ECO:0007669"/>
    <property type="project" value="InterPro"/>
</dbReference>
<dbReference type="InterPro" id="IPR020449">
    <property type="entry name" value="Tscrpt_reg_AraC-type_HTH"/>
</dbReference>
<evidence type="ECO:0000259" key="4">
    <source>
        <dbReference type="PROSITE" id="PS01124"/>
    </source>
</evidence>
<evidence type="ECO:0000313" key="6">
    <source>
        <dbReference type="Proteomes" id="UP000186364"/>
    </source>
</evidence>